<reference evidence="1 2" key="1">
    <citation type="submission" date="2019-11" db="EMBL/GenBank/DDBJ databases">
        <authorList>
            <person name="An D."/>
        </authorList>
    </citation>
    <scope>NUCLEOTIDE SEQUENCE [LARGE SCALE GENOMIC DNA]</scope>
    <source>
        <strain evidence="1 2">YIM 103518</strain>
    </source>
</reference>
<organism evidence="1 2">
    <name type="scientific">Acinetobacter faecalis</name>
    <dbReference type="NCBI Taxonomy" id="2665161"/>
    <lineage>
        <taxon>Bacteria</taxon>
        <taxon>Pseudomonadati</taxon>
        <taxon>Pseudomonadota</taxon>
        <taxon>Gammaproteobacteria</taxon>
        <taxon>Moraxellales</taxon>
        <taxon>Moraxellaceae</taxon>
        <taxon>Acinetobacter</taxon>
    </lineage>
</organism>
<proteinExistence type="predicted"/>
<gene>
    <name evidence="1" type="ORF">GIX10_00210</name>
</gene>
<evidence type="ECO:0000313" key="2">
    <source>
        <dbReference type="Proteomes" id="UP000473854"/>
    </source>
</evidence>
<comment type="caution">
    <text evidence="1">The sequence shown here is derived from an EMBL/GenBank/DDBJ whole genome shotgun (WGS) entry which is preliminary data.</text>
</comment>
<sequence>MSITTKQIESQALNVEVEKFLKAGGVIQTLERSQYQTFRSPCFDKSLKELQAVAKKNKRKTFSYWCDKHGIGQFKSKDAKCIRCGALA</sequence>
<dbReference type="RefSeq" id="WP_154771561.1">
    <property type="nucleotide sequence ID" value="NZ_WLYL01000001.1"/>
</dbReference>
<name>A0A6L6GBG3_9GAMM</name>
<evidence type="ECO:0000313" key="1">
    <source>
        <dbReference type="EMBL" id="MTD09879.1"/>
    </source>
</evidence>
<accession>A0A6L6GBG3</accession>
<dbReference type="Proteomes" id="UP000473854">
    <property type="component" value="Unassembled WGS sequence"/>
</dbReference>
<dbReference type="AlphaFoldDB" id="A0A6L6GBG3"/>
<protein>
    <submittedName>
        <fullName evidence="1">Uncharacterized protein</fullName>
    </submittedName>
</protein>
<dbReference type="EMBL" id="WLYL01000001">
    <property type="protein sequence ID" value="MTD09879.1"/>
    <property type="molecule type" value="Genomic_DNA"/>
</dbReference>